<evidence type="ECO:0000313" key="1">
    <source>
        <dbReference type="EMBL" id="EMN22067.1"/>
    </source>
</evidence>
<dbReference type="AlphaFoldDB" id="M6K2T5"/>
<accession>M6K2T5</accession>
<evidence type="ECO:0000313" key="2">
    <source>
        <dbReference type="Proteomes" id="UP000012106"/>
    </source>
</evidence>
<protein>
    <submittedName>
        <fullName evidence="1">Uncharacterized protein</fullName>
    </submittedName>
</protein>
<gene>
    <name evidence="1" type="ORF">LEP1GSC063_4321</name>
</gene>
<proteinExistence type="predicted"/>
<organism evidence="1 2">
    <name type="scientific">Leptospira santarosai serovar Arenal str. MAVJ 401</name>
    <dbReference type="NCBI Taxonomy" id="1049976"/>
    <lineage>
        <taxon>Bacteria</taxon>
        <taxon>Pseudomonadati</taxon>
        <taxon>Spirochaetota</taxon>
        <taxon>Spirochaetia</taxon>
        <taxon>Leptospirales</taxon>
        <taxon>Leptospiraceae</taxon>
        <taxon>Leptospira</taxon>
    </lineage>
</organism>
<sequence>MDRSSLLCKEPTLSLRGFWLSRSLWIAHLCFAKNQRFRFAAFGYLALYGSLDKKKLFGMIVNKILEKIENTRGPI</sequence>
<name>M6K2T5_9LEPT</name>
<dbReference type="EMBL" id="AHMU02000037">
    <property type="protein sequence ID" value="EMN22067.1"/>
    <property type="molecule type" value="Genomic_DNA"/>
</dbReference>
<reference evidence="1 2" key="1">
    <citation type="submission" date="2013-01" db="EMBL/GenBank/DDBJ databases">
        <authorList>
            <person name="Harkins D.M."/>
            <person name="Durkin A.S."/>
            <person name="Brinkac L.M."/>
            <person name="Haft D.H."/>
            <person name="Selengut J.D."/>
            <person name="Sanka R."/>
            <person name="DePew J."/>
            <person name="Purushe J."/>
            <person name="Hartskeerl R.A."/>
            <person name="Ahmed A."/>
            <person name="van der Linden H."/>
            <person name="Goris M.G.A."/>
            <person name="Vinetz J.M."/>
            <person name="Sutton G.G."/>
            <person name="Nierman W.C."/>
            <person name="Fouts D.E."/>
        </authorList>
    </citation>
    <scope>NUCLEOTIDE SEQUENCE [LARGE SCALE GENOMIC DNA]</scope>
    <source>
        <strain evidence="1 2">MAVJ 401</strain>
    </source>
</reference>
<comment type="caution">
    <text evidence="1">The sequence shown here is derived from an EMBL/GenBank/DDBJ whole genome shotgun (WGS) entry which is preliminary data.</text>
</comment>
<dbReference type="Proteomes" id="UP000012106">
    <property type="component" value="Unassembled WGS sequence"/>
</dbReference>